<dbReference type="AlphaFoldDB" id="A0A290QAK8"/>
<dbReference type="Gene3D" id="3.40.50.2000">
    <property type="entry name" value="Glycogen Phosphorylase B"/>
    <property type="match status" value="1"/>
</dbReference>
<organism evidence="2 3">
    <name type="scientific">Nibricoccus aquaticus</name>
    <dbReference type="NCBI Taxonomy" id="2576891"/>
    <lineage>
        <taxon>Bacteria</taxon>
        <taxon>Pseudomonadati</taxon>
        <taxon>Verrucomicrobiota</taxon>
        <taxon>Opitutia</taxon>
        <taxon>Opitutales</taxon>
        <taxon>Opitutaceae</taxon>
        <taxon>Nibricoccus</taxon>
    </lineage>
</organism>
<dbReference type="SUPFAM" id="SSF53756">
    <property type="entry name" value="UDP-Glycosyltransferase/glycogen phosphorylase"/>
    <property type="match status" value="1"/>
</dbReference>
<feature type="domain" description="Glycosyltransferase subfamily 4-like N-terminal" evidence="1">
    <location>
        <begin position="30"/>
        <end position="212"/>
    </location>
</feature>
<reference evidence="2 3" key="1">
    <citation type="submission" date="2017-09" db="EMBL/GenBank/DDBJ databases">
        <title>Complete genome sequence of Verrucomicrobial strain HZ-65, isolated from freshwater.</title>
        <authorList>
            <person name="Choi A."/>
        </authorList>
    </citation>
    <scope>NUCLEOTIDE SEQUENCE [LARGE SCALE GENOMIC DNA]</scope>
    <source>
        <strain evidence="2 3">HZ-65</strain>
    </source>
</reference>
<sequence>MTADARPLRRVLIVSPSFPPMNAPDLQRVRMSLPYYRENGWEPIVLTIDPACQDGSREDALRATIPADIRIHRCGAFSLAWSRRLGLGNLGLRAWFHLLFAGARLIRREKIDVVFLSNTQFVTFTLGRIWLRWLGVPYVIDLQDPWRTDYYERPGSRRPPGGWKYQLARAQAWLLEGWSFRRVGAFMSVSQVYLDDLRQRYRWFRFVPAEVIRFGASETDLAAARALPPIPSLNAQPTALNSAAAPAVIRFIYTGAAGPIMPHALKVLFRALSLFRAARPDDARRLRFEFLGTSYAPPGRGVESVVPVAREFGVADLVHELPHRLGHLECLQIQTSADVLLLLGSSDLAYSPSKLYPYYLAARPMLSVVFRDSYLESMLRELACSTVVTFSENAPADDAHSQLIAFFDHALNGFARFTHPVRNDAFFRREFLAQSLTARQCALFAAAVPPAPADLA</sequence>
<dbReference type="OrthoDB" id="185319at2"/>
<dbReference type="EMBL" id="CP023344">
    <property type="protein sequence ID" value="ATC65699.1"/>
    <property type="molecule type" value="Genomic_DNA"/>
</dbReference>
<proteinExistence type="predicted"/>
<accession>A0A290QAK8</accession>
<gene>
    <name evidence="2" type="ORF">CMV30_18060</name>
</gene>
<dbReference type="Proteomes" id="UP000217265">
    <property type="component" value="Chromosome"/>
</dbReference>
<name>A0A290QAK8_9BACT</name>
<evidence type="ECO:0000259" key="1">
    <source>
        <dbReference type="Pfam" id="PF13579"/>
    </source>
</evidence>
<dbReference type="GO" id="GO:0016757">
    <property type="term" value="F:glycosyltransferase activity"/>
    <property type="evidence" value="ECO:0007669"/>
    <property type="project" value="UniProtKB-ARBA"/>
</dbReference>
<evidence type="ECO:0000313" key="3">
    <source>
        <dbReference type="Proteomes" id="UP000217265"/>
    </source>
</evidence>
<protein>
    <recommendedName>
        <fullName evidence="1">Glycosyltransferase subfamily 4-like N-terminal domain-containing protein</fullName>
    </recommendedName>
</protein>
<evidence type="ECO:0000313" key="2">
    <source>
        <dbReference type="EMBL" id="ATC65699.1"/>
    </source>
</evidence>
<dbReference type="RefSeq" id="WP_096057328.1">
    <property type="nucleotide sequence ID" value="NZ_CP023344.1"/>
</dbReference>
<dbReference type="KEGG" id="vbh:CMV30_18060"/>
<dbReference type="InterPro" id="IPR028098">
    <property type="entry name" value="Glyco_trans_4-like_N"/>
</dbReference>
<dbReference type="Pfam" id="PF13579">
    <property type="entry name" value="Glyco_trans_4_4"/>
    <property type="match status" value="1"/>
</dbReference>
<keyword evidence="3" id="KW-1185">Reference proteome</keyword>